<organism evidence="1 2">
    <name type="scientific">Pseudoalteromonas phenolica</name>
    <dbReference type="NCBI Taxonomy" id="161398"/>
    <lineage>
        <taxon>Bacteria</taxon>
        <taxon>Pseudomonadati</taxon>
        <taxon>Pseudomonadota</taxon>
        <taxon>Gammaproteobacteria</taxon>
        <taxon>Alteromonadales</taxon>
        <taxon>Pseudoalteromonadaceae</taxon>
        <taxon>Pseudoalteromonas</taxon>
    </lineage>
</organism>
<proteinExistence type="predicted"/>
<accession>A0A4Q7IR26</accession>
<dbReference type="AlphaFoldDB" id="A0A4Q7IR26"/>
<comment type="caution">
    <text evidence="1">The sequence shown here is derived from an EMBL/GenBank/DDBJ whole genome shotgun (WGS) entry which is preliminary data.</text>
</comment>
<dbReference type="RefSeq" id="WP_165385495.1">
    <property type="nucleotide sequence ID" value="NZ_PPSX01000013.1"/>
</dbReference>
<sequence length="86" mass="10370">CAAQVKYNNCAQFYRHIKLDENIAKYYENEVKVLQKEGEAKLSKLPEAQQEELAQWYKEQHKSVPWMHSSEWVYKFWGSIMCWPVK</sequence>
<reference evidence="1 2" key="1">
    <citation type="submission" date="2018-01" db="EMBL/GenBank/DDBJ databases">
        <title>Co-occurrence of chitin degradation, pigmentation and bioactivity in marine Pseudoalteromonas.</title>
        <authorList>
            <person name="Paulsen S."/>
            <person name="Gram L."/>
            <person name="Machado H."/>
        </authorList>
    </citation>
    <scope>NUCLEOTIDE SEQUENCE [LARGE SCALE GENOMIC DNA]</scope>
    <source>
        <strain evidence="1 2">S3898</strain>
    </source>
</reference>
<dbReference type="Proteomes" id="UP000291338">
    <property type="component" value="Unassembled WGS sequence"/>
</dbReference>
<dbReference type="EMBL" id="PPSX01000013">
    <property type="protein sequence ID" value="RZQ54480.1"/>
    <property type="molecule type" value="Genomic_DNA"/>
</dbReference>
<evidence type="ECO:0000313" key="2">
    <source>
        <dbReference type="Proteomes" id="UP000291338"/>
    </source>
</evidence>
<protein>
    <submittedName>
        <fullName evidence="1">Uncharacterized protein</fullName>
    </submittedName>
</protein>
<gene>
    <name evidence="1" type="ORF">C1E23_03715</name>
</gene>
<name>A0A4Q7IR26_9GAMM</name>
<evidence type="ECO:0000313" key="1">
    <source>
        <dbReference type="EMBL" id="RZQ54480.1"/>
    </source>
</evidence>
<feature type="non-terminal residue" evidence="1">
    <location>
        <position position="1"/>
    </location>
</feature>